<evidence type="ECO:0000313" key="7">
    <source>
        <dbReference type="RefSeq" id="XP_018024125.1"/>
    </source>
</evidence>
<dbReference type="KEGG" id="hazt:108679895"/>
<dbReference type="InterPro" id="IPR002014">
    <property type="entry name" value="VHS_dom"/>
</dbReference>
<sequence>MAFFTNPLTTPIGQKIEKATSDTLASEDWSLNLEICDLINSDSGDELAKDAVRAIKKRLNQSPKNFKIVSYTLTLLESCVKNTGYSFHILVCSKEFVQDLVKLIGPKNDPPSCIQLKVLLMIQSWNEAFKHQPELSGVCQVYCELKHKGIEFPPAEADAAPIITPHKSISPLQCSAGDDAGRGAGAELRPPTLGGTSPRHPSTPSPPAPAYPPPAQGVTHEVREKLVKELGVVETELYATCQAMQKRVVELVARVSDDILTADLLRINDLLNNVFIRYDRHMSKSRAKSSPVRTPEGVLGSSHRPPSRPPPLGDAGAVGGKALGASRRVDEAVGASSGGEVSLIDLAVDDAPALPPVLPATRLSPLPQQLGNLSLDAGRRDNGDDFDSFAQSRTSVADGAKKDQELQAAVGAASNSVNKSHDPAVEATLLEVESNFESMERWMSSQPYGAEVSSDAFQKFLADRAAAAEQLPSLPSPGAASASNTQP</sequence>
<keyword evidence="2" id="KW-0813">Transport</keyword>
<dbReference type="GO" id="GO:0005768">
    <property type="term" value="C:endosome"/>
    <property type="evidence" value="ECO:0007669"/>
    <property type="project" value="TreeGrafter"/>
</dbReference>
<dbReference type="InterPro" id="IPR038425">
    <property type="entry name" value="GAT_sf"/>
</dbReference>
<evidence type="ECO:0000256" key="2">
    <source>
        <dbReference type="ARBA" id="ARBA00022448"/>
    </source>
</evidence>
<dbReference type="Pfam" id="PF00790">
    <property type="entry name" value="VHS"/>
    <property type="match status" value="1"/>
</dbReference>
<name>A0A8B7PDP0_HYAAZ</name>
<evidence type="ECO:0000313" key="6">
    <source>
        <dbReference type="Proteomes" id="UP000694843"/>
    </source>
</evidence>
<feature type="compositionally biased region" description="Low complexity" evidence="4">
    <location>
        <begin position="471"/>
        <end position="487"/>
    </location>
</feature>
<dbReference type="AlphaFoldDB" id="A0A8B7PDP0"/>
<dbReference type="PIRSF" id="PIRSF036948">
    <property type="entry name" value="TOM1"/>
    <property type="match status" value="1"/>
</dbReference>
<dbReference type="Pfam" id="PF03127">
    <property type="entry name" value="GAT"/>
    <property type="match status" value="1"/>
</dbReference>
<dbReference type="InterPro" id="IPR008942">
    <property type="entry name" value="ENTH_VHS"/>
</dbReference>
<gene>
    <name evidence="7" type="primary">LOC108679895</name>
</gene>
<dbReference type="InterPro" id="IPR014645">
    <property type="entry name" value="TOM1"/>
</dbReference>
<dbReference type="InterPro" id="IPR004152">
    <property type="entry name" value="GAT_dom"/>
</dbReference>
<accession>A0A8B7PDP0</accession>
<feature type="domain" description="VHS" evidence="5">
    <location>
        <begin position="19"/>
        <end position="153"/>
    </location>
</feature>
<dbReference type="PANTHER" id="PTHR13856:SF137">
    <property type="entry name" value="GH05942P"/>
    <property type="match status" value="1"/>
</dbReference>
<proteinExistence type="inferred from homology"/>
<dbReference type="OrthoDB" id="2018246at2759"/>
<evidence type="ECO:0000256" key="4">
    <source>
        <dbReference type="SAM" id="MobiDB-lite"/>
    </source>
</evidence>
<dbReference type="GeneID" id="108679895"/>
<dbReference type="GO" id="GO:0043130">
    <property type="term" value="F:ubiquitin binding"/>
    <property type="evidence" value="ECO:0007669"/>
    <property type="project" value="InterPro"/>
</dbReference>
<evidence type="ECO:0000256" key="1">
    <source>
        <dbReference type="ARBA" id="ARBA00007708"/>
    </source>
</evidence>
<feature type="compositionally biased region" description="Pro residues" evidence="4">
    <location>
        <begin position="201"/>
        <end position="215"/>
    </location>
</feature>
<dbReference type="GO" id="GO:0030276">
    <property type="term" value="F:clathrin binding"/>
    <property type="evidence" value="ECO:0007669"/>
    <property type="project" value="TreeGrafter"/>
</dbReference>
<dbReference type="Gene3D" id="1.25.40.90">
    <property type="match status" value="1"/>
</dbReference>
<dbReference type="GO" id="GO:0016020">
    <property type="term" value="C:membrane"/>
    <property type="evidence" value="ECO:0007669"/>
    <property type="project" value="TreeGrafter"/>
</dbReference>
<dbReference type="SMART" id="SM00288">
    <property type="entry name" value="VHS"/>
    <property type="match status" value="1"/>
</dbReference>
<evidence type="ECO:0000259" key="5">
    <source>
        <dbReference type="PROSITE" id="PS50179"/>
    </source>
</evidence>
<protein>
    <submittedName>
        <fullName evidence="7">TOM1-like protein 2</fullName>
    </submittedName>
</protein>
<dbReference type="CDD" id="cd03565">
    <property type="entry name" value="VHS_Tom1_like"/>
    <property type="match status" value="1"/>
</dbReference>
<dbReference type="PROSITE" id="PS50179">
    <property type="entry name" value="VHS"/>
    <property type="match status" value="1"/>
</dbReference>
<dbReference type="Gene3D" id="1.20.58.160">
    <property type="match status" value="1"/>
</dbReference>
<feature type="region of interest" description="Disordered" evidence="4">
    <location>
        <begin position="283"/>
        <end position="320"/>
    </location>
</feature>
<feature type="region of interest" description="Disordered" evidence="4">
    <location>
        <begin position="174"/>
        <end position="218"/>
    </location>
</feature>
<comment type="similarity">
    <text evidence="1">Belongs to the TOM1 family.</text>
</comment>
<keyword evidence="6" id="KW-1185">Reference proteome</keyword>
<dbReference type="OMA" id="GNHKSDM"/>
<feature type="region of interest" description="Disordered" evidence="4">
    <location>
        <begin position="468"/>
        <end position="487"/>
    </location>
</feature>
<dbReference type="GO" id="GO:0015031">
    <property type="term" value="P:protein transport"/>
    <property type="evidence" value="ECO:0007669"/>
    <property type="project" value="UniProtKB-KW"/>
</dbReference>
<dbReference type="RefSeq" id="XP_018024125.1">
    <property type="nucleotide sequence ID" value="XM_018168636.2"/>
</dbReference>
<keyword evidence="3" id="KW-0653">Protein transport</keyword>
<dbReference type="Proteomes" id="UP000694843">
    <property type="component" value="Unplaced"/>
</dbReference>
<dbReference type="SUPFAM" id="SSF89009">
    <property type="entry name" value="GAT-like domain"/>
    <property type="match status" value="1"/>
</dbReference>
<dbReference type="GO" id="GO:0035091">
    <property type="term" value="F:phosphatidylinositol binding"/>
    <property type="evidence" value="ECO:0007669"/>
    <property type="project" value="InterPro"/>
</dbReference>
<dbReference type="GO" id="GO:0007165">
    <property type="term" value="P:signal transduction"/>
    <property type="evidence" value="ECO:0007669"/>
    <property type="project" value="TreeGrafter"/>
</dbReference>
<reference evidence="7" key="1">
    <citation type="submission" date="2025-08" db="UniProtKB">
        <authorList>
            <consortium name="RefSeq"/>
        </authorList>
    </citation>
    <scope>IDENTIFICATION</scope>
    <source>
        <tissue evidence="7">Whole organism</tissue>
    </source>
</reference>
<evidence type="ECO:0000256" key="3">
    <source>
        <dbReference type="ARBA" id="ARBA00022927"/>
    </source>
</evidence>
<dbReference type="PANTHER" id="PTHR13856">
    <property type="entry name" value="VHS DOMAIN CONTAINING PROTEIN FAMILY"/>
    <property type="match status" value="1"/>
</dbReference>
<organism evidence="6 7">
    <name type="scientific">Hyalella azteca</name>
    <name type="common">Amphipod</name>
    <dbReference type="NCBI Taxonomy" id="294128"/>
    <lineage>
        <taxon>Eukaryota</taxon>
        <taxon>Metazoa</taxon>
        <taxon>Ecdysozoa</taxon>
        <taxon>Arthropoda</taxon>
        <taxon>Crustacea</taxon>
        <taxon>Multicrustacea</taxon>
        <taxon>Malacostraca</taxon>
        <taxon>Eumalacostraca</taxon>
        <taxon>Peracarida</taxon>
        <taxon>Amphipoda</taxon>
        <taxon>Senticaudata</taxon>
        <taxon>Talitrida</taxon>
        <taxon>Talitroidea</taxon>
        <taxon>Hyalellidae</taxon>
        <taxon>Hyalella</taxon>
    </lineage>
</organism>
<dbReference type="SUPFAM" id="SSF48464">
    <property type="entry name" value="ENTH/VHS domain"/>
    <property type="match status" value="1"/>
</dbReference>